<protein>
    <submittedName>
        <fullName evidence="3">Amidohydrolase family protein</fullName>
    </submittedName>
</protein>
<evidence type="ECO:0000256" key="1">
    <source>
        <dbReference type="ARBA" id="ARBA00001947"/>
    </source>
</evidence>
<organism evidence="3 4">
    <name type="scientific">Lutispora saccharofermentans</name>
    <dbReference type="NCBI Taxonomy" id="3024236"/>
    <lineage>
        <taxon>Bacteria</taxon>
        <taxon>Bacillati</taxon>
        <taxon>Bacillota</taxon>
        <taxon>Clostridia</taxon>
        <taxon>Lutisporales</taxon>
        <taxon>Lutisporaceae</taxon>
        <taxon>Lutispora</taxon>
    </lineage>
</organism>
<dbReference type="RefSeq" id="WP_255228168.1">
    <property type="nucleotide sequence ID" value="NZ_JAJEKE010000013.1"/>
</dbReference>
<dbReference type="SUPFAM" id="SSF51338">
    <property type="entry name" value="Composite domain of metallo-dependent hydrolases"/>
    <property type="match status" value="1"/>
</dbReference>
<comment type="caution">
    <text evidence="3">The sequence shown here is derived from an EMBL/GenBank/DDBJ whole genome shotgun (WGS) entry which is preliminary data.</text>
</comment>
<keyword evidence="4" id="KW-1185">Reference proteome</keyword>
<dbReference type="Pfam" id="PF01979">
    <property type="entry name" value="Amidohydro_1"/>
    <property type="match status" value="1"/>
</dbReference>
<dbReference type="InterPro" id="IPR011059">
    <property type="entry name" value="Metal-dep_hydrolase_composite"/>
</dbReference>
<dbReference type="Gene3D" id="2.30.40.10">
    <property type="entry name" value="Urease, subunit C, domain 1"/>
    <property type="match status" value="1"/>
</dbReference>
<accession>A0ABT1NK47</accession>
<dbReference type="InterPro" id="IPR050378">
    <property type="entry name" value="Metallo-dep_Hydrolases_sf"/>
</dbReference>
<evidence type="ECO:0000259" key="2">
    <source>
        <dbReference type="Pfam" id="PF01979"/>
    </source>
</evidence>
<feature type="domain" description="Amidohydrolase-related" evidence="2">
    <location>
        <begin position="232"/>
        <end position="366"/>
    </location>
</feature>
<reference evidence="3 4" key="1">
    <citation type="submission" date="2021-10" db="EMBL/GenBank/DDBJ databases">
        <title>Lutispora strain m25 sp. nov., a thermophilic, non-spore-forming bacterium isolated from a lab-scale methanogenic bioreactor digesting anaerobic sludge.</title>
        <authorList>
            <person name="El Houari A."/>
            <person name="Mcdonald J."/>
        </authorList>
    </citation>
    <scope>NUCLEOTIDE SEQUENCE [LARGE SCALE GENOMIC DNA]</scope>
    <source>
        <strain evidence="4">m25</strain>
    </source>
</reference>
<dbReference type="SUPFAM" id="SSF51556">
    <property type="entry name" value="Metallo-dependent hydrolases"/>
    <property type="match status" value="1"/>
</dbReference>
<gene>
    <name evidence="3" type="ORF">LJD61_13975</name>
</gene>
<dbReference type="EMBL" id="JAJEKE010000013">
    <property type="protein sequence ID" value="MCQ1530646.1"/>
    <property type="molecule type" value="Genomic_DNA"/>
</dbReference>
<evidence type="ECO:0000313" key="3">
    <source>
        <dbReference type="EMBL" id="MCQ1530646.1"/>
    </source>
</evidence>
<dbReference type="InterPro" id="IPR032466">
    <property type="entry name" value="Metal_Hydrolase"/>
</dbReference>
<evidence type="ECO:0000313" key="4">
    <source>
        <dbReference type="Proteomes" id="UP001651880"/>
    </source>
</evidence>
<dbReference type="PANTHER" id="PTHR11647:SF1">
    <property type="entry name" value="COLLAPSIN RESPONSE MEDIATOR PROTEIN"/>
    <property type="match status" value="1"/>
</dbReference>
<proteinExistence type="predicted"/>
<dbReference type="PANTHER" id="PTHR11647">
    <property type="entry name" value="HYDRANTOINASE/DIHYDROPYRIMIDINASE FAMILY MEMBER"/>
    <property type="match status" value="1"/>
</dbReference>
<name>A0ABT1NK47_9FIRM</name>
<dbReference type="Gene3D" id="3.20.20.140">
    <property type="entry name" value="Metal-dependent hydrolases"/>
    <property type="match status" value="1"/>
</dbReference>
<dbReference type="InterPro" id="IPR006680">
    <property type="entry name" value="Amidohydro-rel"/>
</dbReference>
<sequence length="383" mass="41944">MILIKKGILHDGNGSVLDGVDILIENTLIKDIGYDLKASDLTEVVDAKDKVILPGFIDSLNVWGCMGPGWGDNDLNEHSNPVTPAMDVVYSFDQDSMMFQRVFEYGVTSAGITPSTKNVIGGNAAVFKTYGDHPYKMLVKEKAAMISSITAETKKLYGPKNLTPMTKMGAFSLLTEALRKALEYKGKKEKDYNGDYEALLKVLDKEMPLFINCSTKADMDAIEMALKDFDIDVVFTGAFGIHKDVTKILGRRTGIVLGDLTCAMSYKNSMVDFSAIKKLVEEDMDIAISSCGDNAASGKESLLWNAILYYKNGLDSEDVLKMITSIPSKILGVDNRIGSVEIGKDADLSIWSANPIETYAARAEAVYINGENILNSRRVASCW</sequence>
<dbReference type="Proteomes" id="UP001651880">
    <property type="component" value="Unassembled WGS sequence"/>
</dbReference>
<comment type="cofactor">
    <cofactor evidence="1">
        <name>Zn(2+)</name>
        <dbReference type="ChEBI" id="CHEBI:29105"/>
    </cofactor>
</comment>